<keyword evidence="4 9" id="KW-0547">Nucleotide-binding</keyword>
<evidence type="ECO:0000256" key="9">
    <source>
        <dbReference type="RuleBase" id="RU810713"/>
    </source>
</evidence>
<dbReference type="CDD" id="cd03113">
    <property type="entry name" value="CTPS_N"/>
    <property type="match status" value="1"/>
</dbReference>
<evidence type="ECO:0000259" key="12">
    <source>
        <dbReference type="Pfam" id="PF06418"/>
    </source>
</evidence>
<dbReference type="NCBIfam" id="TIGR00337">
    <property type="entry name" value="PyrG"/>
    <property type="match status" value="1"/>
</dbReference>
<comment type="function">
    <text evidence="9">Catalyzes the ATP-dependent amination of UTP to CTP with either L-glutamine or ammonia as the source of nitrogen.</text>
</comment>
<feature type="compositionally biased region" description="Polar residues" evidence="10">
    <location>
        <begin position="709"/>
        <end position="723"/>
    </location>
</feature>
<keyword evidence="14" id="KW-1185">Reference proteome</keyword>
<comment type="catalytic activity">
    <reaction evidence="8 9">
        <text>UTP + L-glutamine + ATP + H2O = CTP + L-glutamate + ADP + phosphate + 2 H(+)</text>
        <dbReference type="Rhea" id="RHEA:26426"/>
        <dbReference type="ChEBI" id="CHEBI:15377"/>
        <dbReference type="ChEBI" id="CHEBI:15378"/>
        <dbReference type="ChEBI" id="CHEBI:29985"/>
        <dbReference type="ChEBI" id="CHEBI:30616"/>
        <dbReference type="ChEBI" id="CHEBI:37563"/>
        <dbReference type="ChEBI" id="CHEBI:43474"/>
        <dbReference type="ChEBI" id="CHEBI:46398"/>
        <dbReference type="ChEBI" id="CHEBI:58359"/>
        <dbReference type="ChEBI" id="CHEBI:456216"/>
        <dbReference type="EC" id="6.3.4.2"/>
    </reaction>
</comment>
<feature type="compositionally biased region" description="Polar residues" evidence="10">
    <location>
        <begin position="1176"/>
        <end position="1198"/>
    </location>
</feature>
<dbReference type="Gene3D" id="3.40.50.300">
    <property type="entry name" value="P-loop containing nucleotide triphosphate hydrolases"/>
    <property type="match status" value="1"/>
</dbReference>
<dbReference type="InterPro" id="IPR027417">
    <property type="entry name" value="P-loop_NTPase"/>
</dbReference>
<comment type="pathway">
    <text evidence="1 9">Pyrimidine metabolism; CTP biosynthesis via de novo pathway; CTP from UDP: step 2/2.</text>
</comment>
<organism evidence="13 14">
    <name type="scientific">Solanum tuberosum</name>
    <name type="common">Potato</name>
    <dbReference type="NCBI Taxonomy" id="4113"/>
    <lineage>
        <taxon>Eukaryota</taxon>
        <taxon>Viridiplantae</taxon>
        <taxon>Streptophyta</taxon>
        <taxon>Embryophyta</taxon>
        <taxon>Tracheophyta</taxon>
        <taxon>Spermatophyta</taxon>
        <taxon>Magnoliopsida</taxon>
        <taxon>eudicotyledons</taxon>
        <taxon>Gunneridae</taxon>
        <taxon>Pentapetalae</taxon>
        <taxon>asterids</taxon>
        <taxon>lamiids</taxon>
        <taxon>Solanales</taxon>
        <taxon>Solanaceae</taxon>
        <taxon>Solanoideae</taxon>
        <taxon>Solaneae</taxon>
        <taxon>Solanum</taxon>
    </lineage>
</organism>
<dbReference type="InterPro" id="IPR036875">
    <property type="entry name" value="Znf_CCHC_sf"/>
</dbReference>
<keyword evidence="7 9" id="KW-0665">Pyrimidine biosynthesis</keyword>
<feature type="region of interest" description="Disordered" evidence="10">
    <location>
        <begin position="1130"/>
        <end position="1204"/>
    </location>
</feature>
<evidence type="ECO:0000256" key="2">
    <source>
        <dbReference type="ARBA" id="ARBA00007533"/>
    </source>
</evidence>
<evidence type="ECO:0000256" key="6">
    <source>
        <dbReference type="ARBA" id="ARBA00022962"/>
    </source>
</evidence>
<dbReference type="InterPro" id="IPR033828">
    <property type="entry name" value="GATase1_CTP_Synthase"/>
</dbReference>
<dbReference type="InterPro" id="IPR004468">
    <property type="entry name" value="CTP_synthase"/>
</dbReference>
<dbReference type="InterPro" id="IPR029062">
    <property type="entry name" value="Class_I_gatase-like"/>
</dbReference>
<dbReference type="Proteomes" id="UP000826656">
    <property type="component" value="Unassembled WGS sequence"/>
</dbReference>
<gene>
    <name evidence="13" type="ORF">KY290_016094</name>
</gene>
<evidence type="ECO:0000313" key="14">
    <source>
        <dbReference type="Proteomes" id="UP000826656"/>
    </source>
</evidence>
<feature type="region of interest" description="Disordered" evidence="10">
    <location>
        <begin position="834"/>
        <end position="864"/>
    </location>
</feature>
<feature type="region of interest" description="Disordered" evidence="10">
    <location>
        <begin position="1046"/>
        <end position="1076"/>
    </location>
</feature>
<evidence type="ECO:0000256" key="3">
    <source>
        <dbReference type="ARBA" id="ARBA00022598"/>
    </source>
</evidence>
<evidence type="ECO:0000256" key="8">
    <source>
        <dbReference type="ARBA" id="ARBA00047781"/>
    </source>
</evidence>
<dbReference type="PROSITE" id="PS51273">
    <property type="entry name" value="GATASE_TYPE_1"/>
    <property type="match status" value="1"/>
</dbReference>
<feature type="domain" description="CTP synthase N-terminal" evidence="12">
    <location>
        <begin position="91"/>
        <end position="335"/>
    </location>
</feature>
<dbReference type="Pfam" id="PF00117">
    <property type="entry name" value="GATase"/>
    <property type="match status" value="1"/>
</dbReference>
<dbReference type="PANTHER" id="PTHR11550:SF34">
    <property type="entry name" value="CTP SYNTHASE"/>
    <property type="match status" value="1"/>
</dbReference>
<name>A0ABQ7VUI7_SOLTU</name>
<evidence type="ECO:0000256" key="7">
    <source>
        <dbReference type="ARBA" id="ARBA00022975"/>
    </source>
</evidence>
<feature type="domain" description="Glutamine amidotransferase" evidence="11">
    <location>
        <begin position="373"/>
        <end position="606"/>
    </location>
</feature>
<feature type="region of interest" description="Disordered" evidence="10">
    <location>
        <begin position="709"/>
        <end position="768"/>
    </location>
</feature>
<accession>A0ABQ7VUI7</accession>
<evidence type="ECO:0000256" key="4">
    <source>
        <dbReference type="ARBA" id="ARBA00022741"/>
    </source>
</evidence>
<sequence length="1283" mass="140807">MKYVLVTGGVVSGLGKGVTASSIGLILKSCGLRVTSIKIDPYLNTDAGTMSPFEHGEVFVLDDGGERSGGAVRAGTSSLNFEHINVISCSNQYSLSRLKLNMLLNFLMATLCPDSVTHSSCSSFRGKLPVDLDLGNYERFLDIKLTRDNNITTGKIYQSVLDKERRGDYLGKTVQVVPHITDAIQEWIERVAVIPVDGEDSPADVCVIELGGTIGDIESMPFIEALGQFSYRVGAGNFCLIHVSLVPVLNVVGEQKTKPTQHSVRGLRSLGLTPNILACRSTTGLDDNVKEKLSRFCHVPVDSIISLYDASNIWRVPLILRDQKAHEAILKVLNLKGVSREPVFGEWTSRTELCDRLHEPVRVAMVGKYTGLSDSYLSVLKALLHSCVACRRKLFVDWVPASDLENETAKENPENYRNSWNLLKGADAIVVPGGFGDRGVEGKILAAKYARENRIPYLGICLGMQIAVIEYARSILGLQDANSTEFDPNTPNPCVIFMPEGSKTHMGGTMRLGSRRTYFQVKDSKSTKLFGNRSFVDERHRHRYEVNPDMVQQFEDAGLSFTGKDETGRRMEIVELPNHPYFIGVQFHPEFKSRPGKPSAVFLGLIAAACGQLDSLLKKGGAPTHVLSNGTSGEKLHRNGNGNGTTLANGSLDGIYRNGNVDMYRFYLQLLSLRLSRHHKGADFVDVYVVHPISIPLVVEKILVLPSTNADVSSSPQQDNADVSFSPHKNRANLSSSPQIDRADVSPLVEEQAPAPRVEEHSDSDSLYDIDENIDDLSDLDEELLQARQSNIQKQVKEKTARVNLDEIPFGPVGIDAGFEDIYKEMRGRFEGNLGGDDPYFDSSDPGSDISEDEWDPVENDEVVDPAPRKESTKIYFDPTAKKGLHLALIDVLLNAEIRWCARHIWANWKKDWRGEERRRKFWQVARASFEVLLQSKLDDLSELGVGIVETLLKYNKEAWCRAYFKEHSKCDMVENNMCETFNSWILDNCEVKFNGDLGFEIHDPPYKHVVDLKKKKETYLKAYNRFIQPMTNMKMWPKSDRPAIEPPEITAMPGRLGKNRRKASDEPVKKKFGKATRKGRKMKCSMCKTFGHNKKGCPTLKNVVGGTSVATSNVAAGTSVASAATVGSQSSVNAGPSAGCTPSAGPSAGLVSAAKPTNASSSGVRPATALASGGRPTSATSSDVRQLSTQQSTSSAYGQKRKTSATLRGGATLAYKKPRPKKAKTTGYGLLFGSGGSVTARSGNTDRVLHSATLSSSTPTNIDLGYKPNGLRWKGRAAITQR</sequence>
<evidence type="ECO:0000256" key="10">
    <source>
        <dbReference type="SAM" id="MobiDB-lite"/>
    </source>
</evidence>
<dbReference type="InterPro" id="IPR017926">
    <property type="entry name" value="GATASE"/>
</dbReference>
<evidence type="ECO:0000256" key="1">
    <source>
        <dbReference type="ARBA" id="ARBA00005171"/>
    </source>
</evidence>
<feature type="compositionally biased region" description="Acidic residues" evidence="10">
    <location>
        <begin position="850"/>
        <end position="864"/>
    </location>
</feature>
<dbReference type="NCBIfam" id="NF003792">
    <property type="entry name" value="PRK05380.1"/>
    <property type="match status" value="1"/>
</dbReference>
<keyword evidence="6 9" id="KW-0315">Glutamine amidotransferase</keyword>
<comment type="caution">
    <text evidence="13">The sequence shown here is derived from an EMBL/GenBank/DDBJ whole genome shotgun (WGS) entry which is preliminary data.</text>
</comment>
<dbReference type="SUPFAM" id="SSF52540">
    <property type="entry name" value="P-loop containing nucleoside triphosphate hydrolases"/>
    <property type="match status" value="2"/>
</dbReference>
<evidence type="ECO:0000313" key="13">
    <source>
        <dbReference type="EMBL" id="KAH0772113.1"/>
    </source>
</evidence>
<dbReference type="SUPFAM" id="SSF57756">
    <property type="entry name" value="Retrovirus zinc finger-like domains"/>
    <property type="match status" value="1"/>
</dbReference>
<reference evidence="13 14" key="1">
    <citation type="journal article" date="2021" name="bioRxiv">
        <title>Chromosome-scale and haplotype-resolved genome assembly of a tetraploid potato cultivar.</title>
        <authorList>
            <person name="Sun H."/>
            <person name="Jiao W.-B."/>
            <person name="Krause K."/>
            <person name="Campoy J.A."/>
            <person name="Goel M."/>
            <person name="Folz-Donahue K."/>
            <person name="Kukat C."/>
            <person name="Huettel B."/>
            <person name="Schneeberger K."/>
        </authorList>
    </citation>
    <scope>NUCLEOTIDE SEQUENCE [LARGE SCALE GENOMIC DNA]</scope>
    <source>
        <strain evidence="13">SolTubOtavaFocal</strain>
        <tissue evidence="13">Leaves</tissue>
    </source>
</reference>
<keyword evidence="5 9" id="KW-0067">ATP-binding</keyword>
<feature type="domain" description="CTP synthase N-terminal" evidence="12">
    <location>
        <begin position="2"/>
        <end position="66"/>
    </location>
</feature>
<keyword evidence="3 9" id="KW-0436">Ligase</keyword>
<dbReference type="PANTHER" id="PTHR11550">
    <property type="entry name" value="CTP SYNTHASE"/>
    <property type="match status" value="1"/>
</dbReference>
<evidence type="ECO:0000256" key="5">
    <source>
        <dbReference type="ARBA" id="ARBA00022840"/>
    </source>
</evidence>
<dbReference type="EMBL" id="JAIVGD010000011">
    <property type="protein sequence ID" value="KAH0772113.1"/>
    <property type="molecule type" value="Genomic_DNA"/>
</dbReference>
<dbReference type="Gene3D" id="3.40.50.880">
    <property type="match status" value="1"/>
</dbReference>
<proteinExistence type="inferred from homology"/>
<evidence type="ECO:0000259" key="11">
    <source>
        <dbReference type="Pfam" id="PF00117"/>
    </source>
</evidence>
<dbReference type="Pfam" id="PF06418">
    <property type="entry name" value="CTP_synth_N"/>
    <property type="match status" value="2"/>
</dbReference>
<dbReference type="CDD" id="cd01746">
    <property type="entry name" value="GATase1_CTP_Synthase"/>
    <property type="match status" value="1"/>
</dbReference>
<dbReference type="EC" id="6.3.4.2" evidence="9"/>
<dbReference type="InterPro" id="IPR017456">
    <property type="entry name" value="CTP_synthase_N"/>
</dbReference>
<dbReference type="SUPFAM" id="SSF52317">
    <property type="entry name" value="Class I glutamine amidotransferase-like"/>
    <property type="match status" value="1"/>
</dbReference>
<protein>
    <recommendedName>
        <fullName evidence="9">CTP synthase</fullName>
        <ecNumber evidence="9">6.3.4.2</ecNumber>
    </recommendedName>
    <alternativeName>
        <fullName evidence="9">UTP--ammonia ligase</fullName>
    </alternativeName>
</protein>
<comment type="similarity">
    <text evidence="2 9">Belongs to the CTP synthase family.</text>
</comment>